<gene>
    <name evidence="2" type="ORF">MAE02_25270</name>
</gene>
<keyword evidence="3" id="KW-1185">Reference proteome</keyword>
<accession>A0A512BSA7</accession>
<dbReference type="Proteomes" id="UP000321085">
    <property type="component" value="Unassembled WGS sequence"/>
</dbReference>
<evidence type="ECO:0000313" key="3">
    <source>
        <dbReference type="Proteomes" id="UP000321085"/>
    </source>
</evidence>
<keyword evidence="1" id="KW-0732">Signal</keyword>
<sequence>MRSALFLATALAITPWSASSGQALGPFAVTNISEALARAYNDEDAAALYGLLAPGLQARYTPNDIREALTLCRVLTGDIFRLSTPSWGTRTYGFFGLYAETGVFDMVLEIDLTERIIHWVVSDNVTAKEQQCQLGQKGDGAPAGSPVR</sequence>
<dbReference type="OrthoDB" id="8018056at2"/>
<feature type="signal peptide" evidence="1">
    <location>
        <begin position="1"/>
        <end position="18"/>
    </location>
</feature>
<comment type="caution">
    <text evidence="2">The sequence shown here is derived from an EMBL/GenBank/DDBJ whole genome shotgun (WGS) entry which is preliminary data.</text>
</comment>
<reference evidence="2 3" key="1">
    <citation type="submission" date="2019-07" db="EMBL/GenBank/DDBJ databases">
        <title>Whole genome shotgun sequence of Microvirga aerophila NBRC 106136.</title>
        <authorList>
            <person name="Hosoyama A."/>
            <person name="Uohara A."/>
            <person name="Ohji S."/>
            <person name="Ichikawa N."/>
        </authorList>
    </citation>
    <scope>NUCLEOTIDE SEQUENCE [LARGE SCALE GENOMIC DNA]</scope>
    <source>
        <strain evidence="2 3">NBRC 106136</strain>
    </source>
</reference>
<proteinExistence type="predicted"/>
<dbReference type="RefSeq" id="WP_114187199.1">
    <property type="nucleotide sequence ID" value="NZ_QOIO01000029.1"/>
</dbReference>
<name>A0A512BSA7_9HYPH</name>
<protein>
    <recommendedName>
        <fullName evidence="4">DUF3887 domain-containing protein</fullName>
    </recommendedName>
</protein>
<dbReference type="AlphaFoldDB" id="A0A512BSA7"/>
<evidence type="ECO:0000256" key="1">
    <source>
        <dbReference type="SAM" id="SignalP"/>
    </source>
</evidence>
<feature type="chain" id="PRO_5021815315" description="DUF3887 domain-containing protein" evidence="1">
    <location>
        <begin position="19"/>
        <end position="148"/>
    </location>
</feature>
<organism evidence="2 3">
    <name type="scientific">Microvirga aerophila</name>
    <dbReference type="NCBI Taxonomy" id="670291"/>
    <lineage>
        <taxon>Bacteria</taxon>
        <taxon>Pseudomonadati</taxon>
        <taxon>Pseudomonadota</taxon>
        <taxon>Alphaproteobacteria</taxon>
        <taxon>Hyphomicrobiales</taxon>
        <taxon>Methylobacteriaceae</taxon>
        <taxon>Microvirga</taxon>
    </lineage>
</organism>
<evidence type="ECO:0000313" key="2">
    <source>
        <dbReference type="EMBL" id="GEO14831.1"/>
    </source>
</evidence>
<evidence type="ECO:0008006" key="4">
    <source>
        <dbReference type="Google" id="ProtNLM"/>
    </source>
</evidence>
<dbReference type="EMBL" id="BJYU01000031">
    <property type="protein sequence ID" value="GEO14831.1"/>
    <property type="molecule type" value="Genomic_DNA"/>
</dbReference>